<gene>
    <name evidence="2" type="ORF">AMORRO_LOCUS11300</name>
</gene>
<keyword evidence="3" id="KW-1185">Reference proteome</keyword>
<evidence type="ECO:0000313" key="3">
    <source>
        <dbReference type="Proteomes" id="UP000789342"/>
    </source>
</evidence>
<accession>A0A9N9ERA8</accession>
<organism evidence="2 3">
    <name type="scientific">Acaulospora morrowiae</name>
    <dbReference type="NCBI Taxonomy" id="94023"/>
    <lineage>
        <taxon>Eukaryota</taxon>
        <taxon>Fungi</taxon>
        <taxon>Fungi incertae sedis</taxon>
        <taxon>Mucoromycota</taxon>
        <taxon>Glomeromycotina</taxon>
        <taxon>Glomeromycetes</taxon>
        <taxon>Diversisporales</taxon>
        <taxon>Acaulosporaceae</taxon>
        <taxon>Acaulospora</taxon>
    </lineage>
</organism>
<comment type="caution">
    <text evidence="2">The sequence shown here is derived from an EMBL/GenBank/DDBJ whole genome shotgun (WGS) entry which is preliminary data.</text>
</comment>
<dbReference type="EMBL" id="CAJVPV010014082">
    <property type="protein sequence ID" value="CAG8682228.1"/>
    <property type="molecule type" value="Genomic_DNA"/>
</dbReference>
<dbReference type="AlphaFoldDB" id="A0A9N9ERA8"/>
<feature type="compositionally biased region" description="Low complexity" evidence="1">
    <location>
        <begin position="25"/>
        <end position="43"/>
    </location>
</feature>
<proteinExistence type="predicted"/>
<feature type="region of interest" description="Disordered" evidence="1">
    <location>
        <begin position="20"/>
        <end position="43"/>
    </location>
</feature>
<sequence length="43" mass="4738">MLDITGMFAESLEALTSTTGHTFTNDYDSSSSNYEHSSTPIYD</sequence>
<feature type="non-terminal residue" evidence="2">
    <location>
        <position position="43"/>
    </location>
</feature>
<dbReference type="Proteomes" id="UP000789342">
    <property type="component" value="Unassembled WGS sequence"/>
</dbReference>
<evidence type="ECO:0000313" key="2">
    <source>
        <dbReference type="EMBL" id="CAG8682228.1"/>
    </source>
</evidence>
<name>A0A9N9ERA8_9GLOM</name>
<reference evidence="2" key="1">
    <citation type="submission" date="2021-06" db="EMBL/GenBank/DDBJ databases">
        <authorList>
            <person name="Kallberg Y."/>
            <person name="Tangrot J."/>
            <person name="Rosling A."/>
        </authorList>
    </citation>
    <scope>NUCLEOTIDE SEQUENCE</scope>
    <source>
        <strain evidence="2">CL551</strain>
    </source>
</reference>
<evidence type="ECO:0000256" key="1">
    <source>
        <dbReference type="SAM" id="MobiDB-lite"/>
    </source>
</evidence>
<protein>
    <submittedName>
        <fullName evidence="2">2770_t:CDS:1</fullName>
    </submittedName>
</protein>